<dbReference type="GO" id="GO:0003700">
    <property type="term" value="F:DNA-binding transcription factor activity"/>
    <property type="evidence" value="ECO:0007669"/>
    <property type="project" value="InterPro"/>
</dbReference>
<dbReference type="InterPro" id="IPR014710">
    <property type="entry name" value="RmlC-like_jellyroll"/>
</dbReference>
<keyword evidence="1" id="KW-0805">Transcription regulation</keyword>
<dbReference type="SMART" id="SM00342">
    <property type="entry name" value="HTH_ARAC"/>
    <property type="match status" value="1"/>
</dbReference>
<keyword evidence="3" id="KW-0804">Transcription</keyword>
<dbReference type="AlphaFoldDB" id="A0A1E5XQL5"/>
<evidence type="ECO:0000256" key="4">
    <source>
        <dbReference type="SAM" id="MobiDB-lite"/>
    </source>
</evidence>
<dbReference type="Pfam" id="PF12833">
    <property type="entry name" value="HTH_18"/>
    <property type="match status" value="1"/>
</dbReference>
<evidence type="ECO:0000259" key="5">
    <source>
        <dbReference type="PROSITE" id="PS01124"/>
    </source>
</evidence>
<dbReference type="InterPro" id="IPR011051">
    <property type="entry name" value="RmlC_Cupin_sf"/>
</dbReference>
<evidence type="ECO:0000313" key="7">
    <source>
        <dbReference type="Proteomes" id="UP000095463"/>
    </source>
</evidence>
<organism evidence="6 7">
    <name type="scientific">Devosia insulae DS-56</name>
    <dbReference type="NCBI Taxonomy" id="1116389"/>
    <lineage>
        <taxon>Bacteria</taxon>
        <taxon>Pseudomonadati</taxon>
        <taxon>Pseudomonadota</taxon>
        <taxon>Alphaproteobacteria</taxon>
        <taxon>Hyphomicrobiales</taxon>
        <taxon>Devosiaceae</taxon>
        <taxon>Devosia</taxon>
    </lineage>
</organism>
<dbReference type="InterPro" id="IPR018062">
    <property type="entry name" value="HTH_AraC-typ_CS"/>
</dbReference>
<evidence type="ECO:0000313" key="6">
    <source>
        <dbReference type="EMBL" id="OEO30873.1"/>
    </source>
</evidence>
<dbReference type="PANTHER" id="PTHR43280:SF27">
    <property type="entry name" value="TRANSCRIPTIONAL REGULATOR MTLR"/>
    <property type="match status" value="1"/>
</dbReference>
<feature type="domain" description="HTH araC/xylS-type" evidence="5">
    <location>
        <begin position="207"/>
        <end position="305"/>
    </location>
</feature>
<dbReference type="InterPro" id="IPR009057">
    <property type="entry name" value="Homeodomain-like_sf"/>
</dbReference>
<reference evidence="6 7" key="1">
    <citation type="journal article" date="2015" name="Genome Announc.">
        <title>Genome Assemblies of Three Soil-Associated Devosia species: D. insulae, D. limi, and D. soli.</title>
        <authorList>
            <person name="Hassan Y.I."/>
            <person name="Lepp D."/>
            <person name="Zhou T."/>
        </authorList>
    </citation>
    <scope>NUCLEOTIDE SEQUENCE [LARGE SCALE GENOMIC DNA]</scope>
    <source>
        <strain evidence="6 7">DS-56</strain>
    </source>
</reference>
<dbReference type="InterPro" id="IPR003313">
    <property type="entry name" value="AraC-bd"/>
</dbReference>
<dbReference type="InterPro" id="IPR018060">
    <property type="entry name" value="HTH_AraC"/>
</dbReference>
<evidence type="ECO:0000256" key="3">
    <source>
        <dbReference type="ARBA" id="ARBA00023163"/>
    </source>
</evidence>
<evidence type="ECO:0000256" key="2">
    <source>
        <dbReference type="ARBA" id="ARBA00023125"/>
    </source>
</evidence>
<dbReference type="SUPFAM" id="SSF51182">
    <property type="entry name" value="RmlC-like cupins"/>
    <property type="match status" value="1"/>
</dbReference>
<evidence type="ECO:0000256" key="1">
    <source>
        <dbReference type="ARBA" id="ARBA00023015"/>
    </source>
</evidence>
<dbReference type="PROSITE" id="PS01124">
    <property type="entry name" value="HTH_ARAC_FAMILY_2"/>
    <property type="match status" value="1"/>
</dbReference>
<dbReference type="OrthoDB" id="345413at2"/>
<dbReference type="RefSeq" id="WP_069909932.1">
    <property type="nucleotide sequence ID" value="NZ_LAJE02000181.1"/>
</dbReference>
<sequence>MNEHQQHFLPGKPREKATAPVPRPDRRFYAQTQAFGRFGIRWFDPQIMPEEHFHGHIELNWLTTGSMDYVIDGRPLRIPSGRLVLFWAGIPHQTTAIDFGVNHDSRQCNVYLPLDNFLHMPNLGQLTETMMGGGVVMLPPETIGADTLTRWYQDYRSGDAERTDILKEEIALMLRRAAVTGWDILMEPWIESVGSTTRAASPLRYVVAMIRHILENLSEPLRAEDVAKVVGLHPNYALNLFTEVMRVPMHKFVVRMRLIRARSLLFEGSLSIENVAFESGFSALSQFYVQFRNAYGLTPRQMRAHYLR</sequence>
<dbReference type="SUPFAM" id="SSF46689">
    <property type="entry name" value="Homeodomain-like"/>
    <property type="match status" value="1"/>
</dbReference>
<protein>
    <recommendedName>
        <fullName evidence="5">HTH araC/xylS-type domain-containing protein</fullName>
    </recommendedName>
</protein>
<keyword evidence="7" id="KW-1185">Reference proteome</keyword>
<dbReference type="Pfam" id="PF02311">
    <property type="entry name" value="AraC_binding"/>
    <property type="match status" value="1"/>
</dbReference>
<dbReference type="GO" id="GO:0043565">
    <property type="term" value="F:sequence-specific DNA binding"/>
    <property type="evidence" value="ECO:0007669"/>
    <property type="project" value="InterPro"/>
</dbReference>
<accession>A0A1E5XQL5</accession>
<dbReference type="Gene3D" id="1.10.10.60">
    <property type="entry name" value="Homeodomain-like"/>
    <property type="match status" value="1"/>
</dbReference>
<dbReference type="Proteomes" id="UP000095463">
    <property type="component" value="Unassembled WGS sequence"/>
</dbReference>
<dbReference type="Gene3D" id="2.60.120.10">
    <property type="entry name" value="Jelly Rolls"/>
    <property type="match status" value="1"/>
</dbReference>
<dbReference type="PANTHER" id="PTHR43280">
    <property type="entry name" value="ARAC-FAMILY TRANSCRIPTIONAL REGULATOR"/>
    <property type="match status" value="1"/>
</dbReference>
<dbReference type="PROSITE" id="PS00041">
    <property type="entry name" value="HTH_ARAC_FAMILY_1"/>
    <property type="match status" value="1"/>
</dbReference>
<dbReference type="EMBL" id="LAJE02000181">
    <property type="protein sequence ID" value="OEO30873.1"/>
    <property type="molecule type" value="Genomic_DNA"/>
</dbReference>
<name>A0A1E5XQL5_9HYPH</name>
<comment type="caution">
    <text evidence="6">The sequence shown here is derived from an EMBL/GenBank/DDBJ whole genome shotgun (WGS) entry which is preliminary data.</text>
</comment>
<keyword evidence="2" id="KW-0238">DNA-binding</keyword>
<proteinExistence type="predicted"/>
<feature type="region of interest" description="Disordered" evidence="4">
    <location>
        <begin position="1"/>
        <end position="22"/>
    </location>
</feature>
<gene>
    <name evidence="6" type="ORF">VW23_019070</name>
</gene>